<protein>
    <submittedName>
        <fullName evidence="1">Uncharacterized protein</fullName>
    </submittedName>
</protein>
<dbReference type="KEGG" id="adl:AURDEDRAFT_178567"/>
<sequence>MRLVGVSLDLESIFLIGELSSLVRLDIYPSTMELLPSDNDWLMTNAAQQENGLSADRSYYATTTGVGPIAGATLVLDRHEITIMRHTLQYLVSHLKALRVLHFGGFGEACVARLSTAFEAQDAYMEIFDTIADYVCAGFSLLCMGVAHRDGSALYFHLPGCDLCTRSKGRQRSHECLEWENEVYEGGERWDDVPFAKWRPAEPSWQLYV</sequence>
<dbReference type="EMBL" id="JH689042">
    <property type="protein sequence ID" value="EJD32370.1"/>
    <property type="molecule type" value="Genomic_DNA"/>
</dbReference>
<dbReference type="InParanoid" id="J0WKS5"/>
<evidence type="ECO:0000313" key="2">
    <source>
        <dbReference type="Proteomes" id="UP000006514"/>
    </source>
</evidence>
<dbReference type="Proteomes" id="UP000006514">
    <property type="component" value="Unassembled WGS sequence"/>
</dbReference>
<name>J0WKS5_AURST</name>
<proteinExistence type="predicted"/>
<organism evidence="1 2">
    <name type="scientific">Auricularia subglabra (strain TFB-10046 / SS5)</name>
    <name type="common">White-rot fungus</name>
    <name type="synonym">Auricularia delicata (strain TFB10046)</name>
    <dbReference type="NCBI Taxonomy" id="717982"/>
    <lineage>
        <taxon>Eukaryota</taxon>
        <taxon>Fungi</taxon>
        <taxon>Dikarya</taxon>
        <taxon>Basidiomycota</taxon>
        <taxon>Agaricomycotina</taxon>
        <taxon>Agaricomycetes</taxon>
        <taxon>Auriculariales</taxon>
        <taxon>Auriculariaceae</taxon>
        <taxon>Auricularia</taxon>
    </lineage>
</organism>
<dbReference type="AlphaFoldDB" id="J0WKS5"/>
<keyword evidence="2" id="KW-1185">Reference proteome</keyword>
<accession>J0WKS5</accession>
<evidence type="ECO:0000313" key="1">
    <source>
        <dbReference type="EMBL" id="EJD32370.1"/>
    </source>
</evidence>
<reference evidence="2" key="1">
    <citation type="journal article" date="2012" name="Science">
        <title>The Paleozoic origin of enzymatic lignin decomposition reconstructed from 31 fungal genomes.</title>
        <authorList>
            <person name="Floudas D."/>
            <person name="Binder M."/>
            <person name="Riley R."/>
            <person name="Barry K."/>
            <person name="Blanchette R.A."/>
            <person name="Henrissat B."/>
            <person name="Martinez A.T."/>
            <person name="Otillar R."/>
            <person name="Spatafora J.W."/>
            <person name="Yadav J.S."/>
            <person name="Aerts A."/>
            <person name="Benoit I."/>
            <person name="Boyd A."/>
            <person name="Carlson A."/>
            <person name="Copeland A."/>
            <person name="Coutinho P.M."/>
            <person name="de Vries R.P."/>
            <person name="Ferreira P."/>
            <person name="Findley K."/>
            <person name="Foster B."/>
            <person name="Gaskell J."/>
            <person name="Glotzer D."/>
            <person name="Gorecki P."/>
            <person name="Heitman J."/>
            <person name="Hesse C."/>
            <person name="Hori C."/>
            <person name="Igarashi K."/>
            <person name="Jurgens J.A."/>
            <person name="Kallen N."/>
            <person name="Kersten P."/>
            <person name="Kohler A."/>
            <person name="Kuees U."/>
            <person name="Kumar T.K.A."/>
            <person name="Kuo A."/>
            <person name="LaButti K."/>
            <person name="Larrondo L.F."/>
            <person name="Lindquist E."/>
            <person name="Ling A."/>
            <person name="Lombard V."/>
            <person name="Lucas S."/>
            <person name="Lundell T."/>
            <person name="Martin R."/>
            <person name="McLaughlin D.J."/>
            <person name="Morgenstern I."/>
            <person name="Morin E."/>
            <person name="Murat C."/>
            <person name="Nagy L.G."/>
            <person name="Nolan M."/>
            <person name="Ohm R.A."/>
            <person name="Patyshakuliyeva A."/>
            <person name="Rokas A."/>
            <person name="Ruiz-Duenas F.J."/>
            <person name="Sabat G."/>
            <person name="Salamov A."/>
            <person name="Samejima M."/>
            <person name="Schmutz J."/>
            <person name="Slot J.C."/>
            <person name="St John F."/>
            <person name="Stenlid J."/>
            <person name="Sun H."/>
            <person name="Sun S."/>
            <person name="Syed K."/>
            <person name="Tsang A."/>
            <person name="Wiebenga A."/>
            <person name="Young D."/>
            <person name="Pisabarro A."/>
            <person name="Eastwood D.C."/>
            <person name="Martin F."/>
            <person name="Cullen D."/>
            <person name="Grigoriev I.V."/>
            <person name="Hibbett D.S."/>
        </authorList>
    </citation>
    <scope>NUCLEOTIDE SEQUENCE [LARGE SCALE GENOMIC DNA]</scope>
    <source>
        <strain evidence="2">TFB10046</strain>
    </source>
</reference>
<gene>
    <name evidence="1" type="ORF">AURDEDRAFT_178567</name>
</gene>